<evidence type="ECO:0000259" key="1">
    <source>
        <dbReference type="PROSITE" id="PS50181"/>
    </source>
</evidence>
<proteinExistence type="predicted"/>
<dbReference type="SMART" id="SM00256">
    <property type="entry name" value="FBOX"/>
    <property type="match status" value="1"/>
</dbReference>
<dbReference type="STRING" id="1116229.S3CHI3"/>
<sequence length="106" mass="11808">MPTTLTTLPPELLLTILTHLDIPDLHALTRTSHALRHLSTDPLLHTTRLQRVPAALNHSLNARPSLASLIAKQIYVTRTTVVARRLGRDFIRIRLERELGGRGVGV</sequence>
<dbReference type="Gene3D" id="1.20.1280.50">
    <property type="match status" value="1"/>
</dbReference>
<dbReference type="GeneID" id="19460260"/>
<dbReference type="eggNOG" id="ENOG502SC4D">
    <property type="taxonomic scope" value="Eukaryota"/>
</dbReference>
<dbReference type="AlphaFoldDB" id="S3CHI3"/>
<evidence type="ECO:0000313" key="2">
    <source>
        <dbReference type="EMBL" id="EPE25290.1"/>
    </source>
</evidence>
<dbReference type="HOGENOM" id="CLU_2223542_0_0_1"/>
<accession>S3CHI3</accession>
<evidence type="ECO:0000313" key="3">
    <source>
        <dbReference type="Proteomes" id="UP000016922"/>
    </source>
</evidence>
<reference evidence="2 3" key="1">
    <citation type="journal article" date="2013" name="BMC Genomics">
        <title>Genomics-driven discovery of the pneumocandin biosynthetic gene cluster in the fungus Glarea lozoyensis.</title>
        <authorList>
            <person name="Chen L."/>
            <person name="Yue Q."/>
            <person name="Zhang X."/>
            <person name="Xiang M."/>
            <person name="Wang C."/>
            <person name="Li S."/>
            <person name="Che Y."/>
            <person name="Ortiz-Lopez F.J."/>
            <person name="Bills G.F."/>
            <person name="Liu X."/>
            <person name="An Z."/>
        </authorList>
    </citation>
    <scope>NUCLEOTIDE SEQUENCE [LARGE SCALE GENOMIC DNA]</scope>
    <source>
        <strain evidence="3">ATCC 20868 / MF5171</strain>
    </source>
</reference>
<dbReference type="KEGG" id="glz:GLAREA_01202"/>
<dbReference type="InterPro" id="IPR036047">
    <property type="entry name" value="F-box-like_dom_sf"/>
</dbReference>
<organism evidence="2 3">
    <name type="scientific">Glarea lozoyensis (strain ATCC 20868 / MF5171)</name>
    <dbReference type="NCBI Taxonomy" id="1116229"/>
    <lineage>
        <taxon>Eukaryota</taxon>
        <taxon>Fungi</taxon>
        <taxon>Dikarya</taxon>
        <taxon>Ascomycota</taxon>
        <taxon>Pezizomycotina</taxon>
        <taxon>Leotiomycetes</taxon>
        <taxon>Helotiales</taxon>
        <taxon>Helotiaceae</taxon>
        <taxon>Glarea</taxon>
    </lineage>
</organism>
<dbReference type="InterPro" id="IPR001810">
    <property type="entry name" value="F-box_dom"/>
</dbReference>
<name>S3CHI3_GLAL2</name>
<dbReference type="PROSITE" id="PS50181">
    <property type="entry name" value="FBOX"/>
    <property type="match status" value="1"/>
</dbReference>
<dbReference type="EMBL" id="KE145371">
    <property type="protein sequence ID" value="EPE25290.1"/>
    <property type="molecule type" value="Genomic_DNA"/>
</dbReference>
<dbReference type="SUPFAM" id="SSF81383">
    <property type="entry name" value="F-box domain"/>
    <property type="match status" value="1"/>
</dbReference>
<dbReference type="Pfam" id="PF12937">
    <property type="entry name" value="F-box-like"/>
    <property type="match status" value="1"/>
</dbReference>
<dbReference type="RefSeq" id="XP_008086609.1">
    <property type="nucleotide sequence ID" value="XM_008088418.1"/>
</dbReference>
<dbReference type="Proteomes" id="UP000016922">
    <property type="component" value="Unassembled WGS sequence"/>
</dbReference>
<gene>
    <name evidence="2" type="ORF">GLAREA_01202</name>
</gene>
<feature type="domain" description="F-box" evidence="1">
    <location>
        <begin position="2"/>
        <end position="52"/>
    </location>
</feature>
<keyword evidence="3" id="KW-1185">Reference proteome</keyword>
<dbReference type="OrthoDB" id="3219396at2759"/>
<protein>
    <submittedName>
        <fullName evidence="2">F-box</fullName>
    </submittedName>
</protein>